<dbReference type="PROSITE" id="PS51464">
    <property type="entry name" value="SIS"/>
    <property type="match status" value="1"/>
</dbReference>
<dbReference type="SUPFAM" id="SSF46689">
    <property type="entry name" value="Homeodomain-like"/>
    <property type="match status" value="1"/>
</dbReference>
<sequence>MQTGQITKTVMTHKKHITLESIIAKHYDALPTAERKLADTVLEFPGELAAYTATELAEIAGVSKAAATRFFKRLGFNHFEEARRLARDSKNWGSPLYLQSKDEQPQSADQRIAHYLDEEQQNLRKTYHSATLSELDVICEQLVKAKRVWLLGFRNSHYIASYARWQFIQFRSDVHLLPANAGETMAEYIADLRPDDMVIVIGVRRRVDPLINIMQAIKQTKAPILYLTDPTAGKTSAYARWTIKIPVSSSFLFDSYTALMSFTRLLAIETFRVSGESGRKHLKNIERIHDTLNEFE</sequence>
<dbReference type="InterPro" id="IPR046348">
    <property type="entry name" value="SIS_dom_sf"/>
</dbReference>
<dbReference type="CDD" id="cd05013">
    <property type="entry name" value="SIS_RpiR"/>
    <property type="match status" value="1"/>
</dbReference>
<keyword evidence="2" id="KW-0238">DNA-binding</keyword>
<keyword evidence="3" id="KW-0804">Transcription</keyword>
<keyword evidence="1" id="KW-0805">Transcription regulation</keyword>
<evidence type="ECO:0000259" key="4">
    <source>
        <dbReference type="PROSITE" id="PS51071"/>
    </source>
</evidence>
<dbReference type="Pfam" id="PF01418">
    <property type="entry name" value="HTH_6"/>
    <property type="match status" value="1"/>
</dbReference>
<feature type="domain" description="HTH rpiR-type" evidence="4">
    <location>
        <begin position="17"/>
        <end position="93"/>
    </location>
</feature>
<gene>
    <name evidence="6" type="ORF">DKW60_09005</name>
</gene>
<dbReference type="PANTHER" id="PTHR30514">
    <property type="entry name" value="GLUCOKINASE"/>
    <property type="match status" value="1"/>
</dbReference>
<proteinExistence type="predicted"/>
<dbReference type="InterPro" id="IPR009057">
    <property type="entry name" value="Homeodomain-like_sf"/>
</dbReference>
<comment type="caution">
    <text evidence="6">The sequence shown here is derived from an EMBL/GenBank/DDBJ whole genome shotgun (WGS) entry which is preliminary data.</text>
</comment>
<dbReference type="GO" id="GO:0003700">
    <property type="term" value="F:DNA-binding transcription factor activity"/>
    <property type="evidence" value="ECO:0007669"/>
    <property type="project" value="InterPro"/>
</dbReference>
<dbReference type="Pfam" id="PF01380">
    <property type="entry name" value="SIS"/>
    <property type="match status" value="1"/>
</dbReference>
<dbReference type="InterPro" id="IPR036388">
    <property type="entry name" value="WH-like_DNA-bd_sf"/>
</dbReference>
<dbReference type="GO" id="GO:1901135">
    <property type="term" value="P:carbohydrate derivative metabolic process"/>
    <property type="evidence" value="ECO:0007669"/>
    <property type="project" value="InterPro"/>
</dbReference>
<evidence type="ECO:0000256" key="3">
    <source>
        <dbReference type="ARBA" id="ARBA00023163"/>
    </source>
</evidence>
<dbReference type="GO" id="GO:0097367">
    <property type="term" value="F:carbohydrate derivative binding"/>
    <property type="evidence" value="ECO:0007669"/>
    <property type="project" value="InterPro"/>
</dbReference>
<organism evidence="6 7">
    <name type="scientific">Leucothrix pacifica</name>
    <dbReference type="NCBI Taxonomy" id="1247513"/>
    <lineage>
        <taxon>Bacteria</taxon>
        <taxon>Pseudomonadati</taxon>
        <taxon>Pseudomonadota</taxon>
        <taxon>Gammaproteobacteria</taxon>
        <taxon>Thiotrichales</taxon>
        <taxon>Thiotrichaceae</taxon>
        <taxon>Leucothrix</taxon>
    </lineage>
</organism>
<dbReference type="InterPro" id="IPR001347">
    <property type="entry name" value="SIS_dom"/>
</dbReference>
<keyword evidence="7" id="KW-1185">Reference proteome</keyword>
<dbReference type="Gene3D" id="1.10.10.10">
    <property type="entry name" value="Winged helix-like DNA-binding domain superfamily/Winged helix DNA-binding domain"/>
    <property type="match status" value="1"/>
</dbReference>
<dbReference type="PROSITE" id="PS51071">
    <property type="entry name" value="HTH_RPIR"/>
    <property type="match status" value="1"/>
</dbReference>
<accession>A0A317CHN9</accession>
<dbReference type="InterPro" id="IPR035472">
    <property type="entry name" value="RpiR-like_SIS"/>
</dbReference>
<reference evidence="6 7" key="1">
    <citation type="submission" date="2018-05" db="EMBL/GenBank/DDBJ databases">
        <title>Leucothrix arctica sp. nov., isolated from Arctic seawater.</title>
        <authorList>
            <person name="Choi A."/>
            <person name="Baek K."/>
        </authorList>
    </citation>
    <scope>NUCLEOTIDE SEQUENCE [LARGE SCALE GENOMIC DNA]</scope>
    <source>
        <strain evidence="6 7">JCM 18388</strain>
    </source>
</reference>
<dbReference type="GO" id="GO:0003677">
    <property type="term" value="F:DNA binding"/>
    <property type="evidence" value="ECO:0007669"/>
    <property type="project" value="UniProtKB-KW"/>
</dbReference>
<dbReference type="AlphaFoldDB" id="A0A317CHN9"/>
<evidence type="ECO:0000259" key="5">
    <source>
        <dbReference type="PROSITE" id="PS51464"/>
    </source>
</evidence>
<dbReference type="InterPro" id="IPR000281">
    <property type="entry name" value="HTH_RpiR"/>
</dbReference>
<evidence type="ECO:0000256" key="2">
    <source>
        <dbReference type="ARBA" id="ARBA00023125"/>
    </source>
</evidence>
<feature type="domain" description="SIS" evidence="5">
    <location>
        <begin position="138"/>
        <end position="276"/>
    </location>
</feature>
<protein>
    <submittedName>
        <fullName evidence="6">MurR/RpiR family transcriptional regulator</fullName>
    </submittedName>
</protein>
<name>A0A317CHN9_9GAMM</name>
<dbReference type="InterPro" id="IPR047640">
    <property type="entry name" value="RpiR-like"/>
</dbReference>
<dbReference type="EMBL" id="QGKM01000019">
    <property type="protein sequence ID" value="PWQ98068.1"/>
    <property type="molecule type" value="Genomic_DNA"/>
</dbReference>
<dbReference type="SUPFAM" id="SSF53697">
    <property type="entry name" value="SIS domain"/>
    <property type="match status" value="1"/>
</dbReference>
<dbReference type="Proteomes" id="UP000245539">
    <property type="component" value="Unassembled WGS sequence"/>
</dbReference>
<dbReference type="PANTHER" id="PTHR30514:SF18">
    <property type="entry name" value="RPIR-FAMILY TRANSCRIPTIONAL REGULATOR"/>
    <property type="match status" value="1"/>
</dbReference>
<evidence type="ECO:0000313" key="7">
    <source>
        <dbReference type="Proteomes" id="UP000245539"/>
    </source>
</evidence>
<evidence type="ECO:0000313" key="6">
    <source>
        <dbReference type="EMBL" id="PWQ98068.1"/>
    </source>
</evidence>
<dbReference type="Gene3D" id="3.40.50.10490">
    <property type="entry name" value="Glucose-6-phosphate isomerase like protein, domain 1"/>
    <property type="match status" value="1"/>
</dbReference>
<evidence type="ECO:0000256" key="1">
    <source>
        <dbReference type="ARBA" id="ARBA00023015"/>
    </source>
</evidence>